<proteinExistence type="predicted"/>
<accession>A0A4S2DGY6</accession>
<evidence type="ECO:0000313" key="1">
    <source>
        <dbReference type="EMBL" id="TGY41025.1"/>
    </source>
</evidence>
<sequence>MNGEQLCYMHGFVHRSLFIVQSVTIDRLTLLVAITHQFSLIILSFCLQTDFFLCSFTFGFGRKIEL</sequence>
<gene>
    <name evidence="1" type="ORF">E5353_00615</name>
</gene>
<organism evidence="1 2">
    <name type="scientific">Bacteroides caecimuris</name>
    <dbReference type="NCBI Taxonomy" id="1796613"/>
    <lineage>
        <taxon>Bacteria</taxon>
        <taxon>Pseudomonadati</taxon>
        <taxon>Bacteroidota</taxon>
        <taxon>Bacteroidia</taxon>
        <taxon>Bacteroidales</taxon>
        <taxon>Bacteroidaceae</taxon>
        <taxon>Bacteroides</taxon>
    </lineage>
</organism>
<dbReference type="EMBL" id="SRYX01000002">
    <property type="protein sequence ID" value="TGY41025.1"/>
    <property type="molecule type" value="Genomic_DNA"/>
</dbReference>
<evidence type="ECO:0000313" key="2">
    <source>
        <dbReference type="Proteomes" id="UP000309566"/>
    </source>
</evidence>
<dbReference type="AlphaFoldDB" id="A0A4S2DGY6"/>
<protein>
    <submittedName>
        <fullName evidence="1">Uncharacterized protein</fullName>
    </submittedName>
</protein>
<comment type="caution">
    <text evidence="1">The sequence shown here is derived from an EMBL/GenBank/DDBJ whole genome shotgun (WGS) entry which is preliminary data.</text>
</comment>
<dbReference type="Proteomes" id="UP000309566">
    <property type="component" value="Unassembled WGS sequence"/>
</dbReference>
<name>A0A4S2DGY6_9BACE</name>
<reference evidence="1 2" key="1">
    <citation type="submission" date="2019-04" db="EMBL/GenBank/DDBJ databases">
        <title>Microbes associate with the intestines of laboratory mice.</title>
        <authorList>
            <person name="Navarre W."/>
            <person name="Wong E."/>
            <person name="Huang K."/>
            <person name="Tropini C."/>
            <person name="Ng K."/>
            <person name="Yu B."/>
        </authorList>
    </citation>
    <scope>NUCLEOTIDE SEQUENCE [LARGE SCALE GENOMIC DNA]</scope>
    <source>
        <strain evidence="1 2">NM63_1-25</strain>
    </source>
</reference>